<dbReference type="EMBL" id="JANLCJ010000001">
    <property type="protein sequence ID" value="MCS5733140.1"/>
    <property type="molecule type" value="Genomic_DNA"/>
</dbReference>
<evidence type="ECO:0000313" key="1">
    <source>
        <dbReference type="EMBL" id="MCS5733140.1"/>
    </source>
</evidence>
<proteinExistence type="predicted"/>
<dbReference type="Proteomes" id="UP001165586">
    <property type="component" value="Unassembled WGS sequence"/>
</dbReference>
<reference evidence="1" key="1">
    <citation type="submission" date="2022-08" db="EMBL/GenBank/DDBJ databases">
        <authorList>
            <person name="Deng Y."/>
            <person name="Han X.-F."/>
            <person name="Zhang Y.-Q."/>
        </authorList>
    </citation>
    <scope>NUCLEOTIDE SEQUENCE</scope>
    <source>
        <strain evidence="1">CPCC 203386</strain>
    </source>
</reference>
<dbReference type="RefSeq" id="WP_259537886.1">
    <property type="nucleotide sequence ID" value="NZ_JANLCJ010000001.1"/>
</dbReference>
<sequence length="325" mass="36278">MPKKIELPEELAATPFSVEAGRDAGLTTKRMLGADLERPFHGVRSRRGALVTLHDRCLAYAERLRPGDFFSHTTAAQLWGCPLPSRFDRADAALHVSTMAPSRAVSGRGVIGHRVDPDSVRVVMRHGLPVSDAASTWCDLAAVMTRSDRVSGDIRGLDDLVAAGDHLVYVPRHDGGPDRPYLSIDDLARRVQSGFRRRGNAVARVALELVRDGAESRPETLVRLAIVRKLLPEPVLNEPVLDRNGNFIGRADMRFPDFRVIVEYDGEQHRTDDEQYARDERRIEDFQMAGEIVVRIRKDGLARLSVEAARVERALRSRGWTRPLS</sequence>
<dbReference type="Gene3D" id="3.40.960.10">
    <property type="entry name" value="VSR Endonuclease"/>
    <property type="match status" value="1"/>
</dbReference>
<protein>
    <recommendedName>
        <fullName evidence="3">DUF559 domain-containing protein</fullName>
    </recommendedName>
</protein>
<accession>A0ABT2GYV2</accession>
<name>A0ABT2GYV2_9MICO</name>
<evidence type="ECO:0008006" key="3">
    <source>
        <dbReference type="Google" id="ProtNLM"/>
    </source>
</evidence>
<gene>
    <name evidence="1" type="ORF">N1032_05235</name>
</gene>
<organism evidence="1 2">
    <name type="scientific">Herbiconiux daphne</name>
    <dbReference type="NCBI Taxonomy" id="2970914"/>
    <lineage>
        <taxon>Bacteria</taxon>
        <taxon>Bacillati</taxon>
        <taxon>Actinomycetota</taxon>
        <taxon>Actinomycetes</taxon>
        <taxon>Micrococcales</taxon>
        <taxon>Microbacteriaceae</taxon>
        <taxon>Herbiconiux</taxon>
    </lineage>
</organism>
<comment type="caution">
    <text evidence="1">The sequence shown here is derived from an EMBL/GenBank/DDBJ whole genome shotgun (WGS) entry which is preliminary data.</text>
</comment>
<evidence type="ECO:0000313" key="2">
    <source>
        <dbReference type="Proteomes" id="UP001165586"/>
    </source>
</evidence>
<keyword evidence="2" id="KW-1185">Reference proteome</keyword>